<comment type="caution">
    <text evidence="1">The sequence shown here is derived from an EMBL/GenBank/DDBJ whole genome shotgun (WGS) entry which is preliminary data.</text>
</comment>
<gene>
    <name evidence="1" type="ORF">RQP53_02105</name>
</gene>
<evidence type="ECO:0000313" key="2">
    <source>
        <dbReference type="Proteomes" id="UP001246372"/>
    </source>
</evidence>
<organism evidence="1 2">
    <name type="scientific">Roseateles aquae</name>
    <dbReference type="NCBI Taxonomy" id="3077235"/>
    <lineage>
        <taxon>Bacteria</taxon>
        <taxon>Pseudomonadati</taxon>
        <taxon>Pseudomonadota</taxon>
        <taxon>Betaproteobacteria</taxon>
        <taxon>Burkholderiales</taxon>
        <taxon>Sphaerotilaceae</taxon>
        <taxon>Roseateles</taxon>
    </lineage>
</organism>
<evidence type="ECO:0000313" key="1">
    <source>
        <dbReference type="EMBL" id="MDT8998061.1"/>
    </source>
</evidence>
<accession>A0ABU3P669</accession>
<proteinExistence type="predicted"/>
<dbReference type="Proteomes" id="UP001246372">
    <property type="component" value="Unassembled WGS sequence"/>
</dbReference>
<dbReference type="EMBL" id="JAVXZY010000001">
    <property type="protein sequence ID" value="MDT8998061.1"/>
    <property type="molecule type" value="Genomic_DNA"/>
</dbReference>
<name>A0ABU3P669_9BURK</name>
<sequence>MRRQAAERLVAANPGQTYLGTVPPILLAIPVLEVELKADGHVSRIHVLRKPGQAPETLQMAIDAVHRAAPFGNVSRLPQPWKFSETFLFNDQRHFKPRTLDE</sequence>
<protein>
    <recommendedName>
        <fullName evidence="3">TonB C-terminal domain-containing protein</fullName>
    </recommendedName>
</protein>
<reference evidence="1" key="1">
    <citation type="submission" date="2023-09" db="EMBL/GenBank/DDBJ databases">
        <title>Paucibacter sp. APW11 Genome sequencing and assembly.</title>
        <authorList>
            <person name="Kim I."/>
        </authorList>
    </citation>
    <scope>NUCLEOTIDE SEQUENCE</scope>
    <source>
        <strain evidence="1">APW11</strain>
    </source>
</reference>
<keyword evidence="2" id="KW-1185">Reference proteome</keyword>
<dbReference type="Gene3D" id="3.30.1150.10">
    <property type="match status" value="1"/>
</dbReference>
<evidence type="ECO:0008006" key="3">
    <source>
        <dbReference type="Google" id="ProtNLM"/>
    </source>
</evidence>
<dbReference type="RefSeq" id="WP_315648340.1">
    <property type="nucleotide sequence ID" value="NZ_JAVXZY010000001.1"/>
</dbReference>